<protein>
    <recommendedName>
        <fullName evidence="3">Reverse transcriptase domain-containing protein</fullName>
    </recommendedName>
</protein>
<evidence type="ECO:0000313" key="2">
    <source>
        <dbReference type="Proteomes" id="UP001333110"/>
    </source>
</evidence>
<proteinExistence type="predicted"/>
<sequence length="317" mass="36785">MRHVQGNRKDFYICIISKRKMRENVGFLLTRAGELVTKNMGKAEVPNALFTLVFTGYTHYWPITRPKFFNFFINDLDNGTECTFNKFVDDTNLGGRDLNRLEKCADRDLMKFHKGKCQVLHLGRNNIRHQLVANWLRISLAEKALEVLVNKLTLSQQCALAAKKSKSILGCIISDETHLECRVQFCVPQSKRDMGLLEQVQQQSTKMTKALKNLSYEERLRELGLFSLEKKGLRGDLIHVQERCKEDRTRLFSVLSSVWARGNGLKLKNRKFLLNIRKNFFTVRVIKHRSRFTIDFVASSSLEMFKIQLDTALHNLL</sequence>
<gene>
    <name evidence="1" type="ORF">QYF61_020033</name>
</gene>
<accession>A0AAN7SIU8</accession>
<name>A0AAN7SIU8_MYCAM</name>
<comment type="caution">
    <text evidence="1">The sequence shown here is derived from an EMBL/GenBank/DDBJ whole genome shotgun (WGS) entry which is preliminary data.</text>
</comment>
<dbReference type="Proteomes" id="UP001333110">
    <property type="component" value="Unassembled WGS sequence"/>
</dbReference>
<dbReference type="PANTHER" id="PTHR33332">
    <property type="entry name" value="REVERSE TRANSCRIPTASE DOMAIN-CONTAINING PROTEIN"/>
    <property type="match status" value="1"/>
</dbReference>
<dbReference type="EMBL" id="JAUNZN010000001">
    <property type="protein sequence ID" value="KAK4831886.1"/>
    <property type="molecule type" value="Genomic_DNA"/>
</dbReference>
<organism evidence="1 2">
    <name type="scientific">Mycteria americana</name>
    <name type="common">Wood stork</name>
    <dbReference type="NCBI Taxonomy" id="33587"/>
    <lineage>
        <taxon>Eukaryota</taxon>
        <taxon>Metazoa</taxon>
        <taxon>Chordata</taxon>
        <taxon>Craniata</taxon>
        <taxon>Vertebrata</taxon>
        <taxon>Euteleostomi</taxon>
        <taxon>Archelosauria</taxon>
        <taxon>Archosauria</taxon>
        <taxon>Dinosauria</taxon>
        <taxon>Saurischia</taxon>
        <taxon>Theropoda</taxon>
        <taxon>Coelurosauria</taxon>
        <taxon>Aves</taxon>
        <taxon>Neognathae</taxon>
        <taxon>Neoaves</taxon>
        <taxon>Aequornithes</taxon>
        <taxon>Ciconiiformes</taxon>
        <taxon>Ciconiidae</taxon>
        <taxon>Mycteria</taxon>
    </lineage>
</organism>
<keyword evidence="2" id="KW-1185">Reference proteome</keyword>
<evidence type="ECO:0000313" key="1">
    <source>
        <dbReference type="EMBL" id="KAK4831886.1"/>
    </source>
</evidence>
<evidence type="ECO:0008006" key="3">
    <source>
        <dbReference type="Google" id="ProtNLM"/>
    </source>
</evidence>
<dbReference type="AlphaFoldDB" id="A0AAN7SIU8"/>
<reference evidence="1 2" key="1">
    <citation type="journal article" date="2023" name="J. Hered.">
        <title>Chromosome-level genome of the wood stork (Mycteria americana) provides insight into avian chromosome evolution.</title>
        <authorList>
            <person name="Flamio R. Jr."/>
            <person name="Ramstad K.M."/>
        </authorList>
    </citation>
    <scope>NUCLEOTIDE SEQUENCE [LARGE SCALE GENOMIC DNA]</scope>
    <source>
        <strain evidence="1">JAX WOST 10</strain>
    </source>
</reference>